<keyword evidence="15" id="KW-1185">Reference proteome</keyword>
<dbReference type="PANTHER" id="PTHR14159">
    <property type="entry name" value="ATAXIN-3-RELATED"/>
    <property type="match status" value="1"/>
</dbReference>
<dbReference type="Gene3D" id="1.10.287.10">
    <property type="entry name" value="S15/NS1, RNA-binding"/>
    <property type="match status" value="1"/>
</dbReference>
<dbReference type="InterPro" id="IPR033865">
    <property type="entry name" value="Ataxin-3"/>
</dbReference>
<sequence>QEGQLCAQHALNALLQGSYFTAPDLAEIASRLDEQERRCYAESHGNMDINQVISHNMDDSGFFSIQVISEAVRIWNLELIPYKHSTEALAVQARIDPTIPSAYICNFRQHWFTIRKFADKYWVNLNSMLNSPELISDTYLSLFLTQLQSDGYSIFIIKGALPTSTADEIMQTERPVPNQIVKSPASTRDDASTTTSNSDLHFYDATSGDHGAGVDFDCALSEALLKSRSDLDSDDASLQQALAQSLLEYGREYSPHDDSTSTTLSKASANNEDKDLELALQMSMSAGVSVAFRSAEKDKYKLPSTATLGKSTDGNVQPNRTKMSSLFDYVPFRWKKHV</sequence>
<keyword evidence="7" id="KW-0788">Thiol protease</keyword>
<evidence type="ECO:0000256" key="4">
    <source>
        <dbReference type="ARBA" id="ARBA00022670"/>
    </source>
</evidence>
<dbReference type="Pfam" id="PF02099">
    <property type="entry name" value="Josephin"/>
    <property type="match status" value="1"/>
</dbReference>
<comment type="subcellular location">
    <subcellularLocation>
        <location evidence="2">Nucleus</location>
    </subcellularLocation>
</comment>
<accession>A0A915IGR2</accession>
<comment type="catalytic activity">
    <reaction evidence="1">
        <text>Thiol-dependent hydrolysis of ester, thioester, amide, peptide and isopeptide bonds formed by the C-terminal Gly of ubiquitin (a 76-residue protein attached to proteins as an intracellular targeting signal).</text>
        <dbReference type="EC" id="3.4.19.12"/>
    </reaction>
</comment>
<evidence type="ECO:0000256" key="8">
    <source>
        <dbReference type="ARBA" id="ARBA00023015"/>
    </source>
</evidence>
<name>A0A915IGR2_ROMCU</name>
<evidence type="ECO:0000256" key="13">
    <source>
        <dbReference type="SAM" id="MobiDB-lite"/>
    </source>
</evidence>
<feature type="active site" evidence="12">
    <location>
        <position position="110"/>
    </location>
</feature>
<feature type="active site" description="Nucleophile" evidence="11">
    <location>
        <position position="6"/>
    </location>
</feature>
<proteinExistence type="predicted"/>
<evidence type="ECO:0000256" key="11">
    <source>
        <dbReference type="PIRSR" id="PIRSR633865-1"/>
    </source>
</evidence>
<keyword evidence="8" id="KW-0805">Transcription regulation</keyword>
<dbReference type="WBParaSite" id="nRc.2.0.1.t12999-RA">
    <property type="protein sequence ID" value="nRc.2.0.1.t12999-RA"/>
    <property type="gene ID" value="nRc.2.0.1.g12999"/>
</dbReference>
<keyword evidence="4" id="KW-0645">Protease</keyword>
<feature type="domain" description="Josephin" evidence="14">
    <location>
        <begin position="1"/>
        <end position="172"/>
    </location>
</feature>
<dbReference type="GO" id="GO:0005634">
    <property type="term" value="C:nucleus"/>
    <property type="evidence" value="ECO:0007669"/>
    <property type="project" value="UniProtKB-SubCell"/>
</dbReference>
<dbReference type="SMART" id="SM01246">
    <property type="entry name" value="Josephin"/>
    <property type="match status" value="1"/>
</dbReference>
<evidence type="ECO:0000313" key="16">
    <source>
        <dbReference type="WBParaSite" id="nRc.2.0.1.t12999-RA"/>
    </source>
</evidence>
<dbReference type="EC" id="3.4.19.12" evidence="3"/>
<feature type="active site" evidence="11 12">
    <location>
        <position position="126"/>
    </location>
</feature>
<dbReference type="AlphaFoldDB" id="A0A915IGR2"/>
<reference evidence="16" key="1">
    <citation type="submission" date="2022-11" db="UniProtKB">
        <authorList>
            <consortium name="WormBaseParasite"/>
        </authorList>
    </citation>
    <scope>IDENTIFICATION</scope>
</reference>
<protein>
    <recommendedName>
        <fullName evidence="3">ubiquitinyl hydrolase 1</fullName>
        <ecNumber evidence="3">3.4.19.12</ecNumber>
    </recommendedName>
</protein>
<dbReference type="PRINTS" id="PR01233">
    <property type="entry name" value="JOSEPHIN"/>
</dbReference>
<dbReference type="GO" id="GO:0006508">
    <property type="term" value="P:proteolysis"/>
    <property type="evidence" value="ECO:0007669"/>
    <property type="project" value="UniProtKB-KW"/>
</dbReference>
<evidence type="ECO:0000256" key="7">
    <source>
        <dbReference type="ARBA" id="ARBA00022807"/>
    </source>
</evidence>
<keyword evidence="10" id="KW-0539">Nucleus</keyword>
<evidence type="ECO:0000256" key="9">
    <source>
        <dbReference type="ARBA" id="ARBA00023163"/>
    </source>
</evidence>
<dbReference type="InterPro" id="IPR003903">
    <property type="entry name" value="UIM_dom"/>
</dbReference>
<evidence type="ECO:0000256" key="2">
    <source>
        <dbReference type="ARBA" id="ARBA00004123"/>
    </source>
</evidence>
<feature type="region of interest" description="Disordered" evidence="13">
    <location>
        <begin position="173"/>
        <end position="198"/>
    </location>
</feature>
<evidence type="ECO:0000256" key="10">
    <source>
        <dbReference type="ARBA" id="ARBA00023242"/>
    </source>
</evidence>
<dbReference type="Gene3D" id="3.90.70.40">
    <property type="match status" value="1"/>
</dbReference>
<keyword evidence="5" id="KW-0833">Ubl conjugation pathway</keyword>
<dbReference type="GO" id="GO:0016579">
    <property type="term" value="P:protein deubiquitination"/>
    <property type="evidence" value="ECO:0007669"/>
    <property type="project" value="InterPro"/>
</dbReference>
<evidence type="ECO:0000313" key="15">
    <source>
        <dbReference type="Proteomes" id="UP000887565"/>
    </source>
</evidence>
<evidence type="ECO:0000256" key="1">
    <source>
        <dbReference type="ARBA" id="ARBA00000707"/>
    </source>
</evidence>
<organism evidence="15 16">
    <name type="scientific">Romanomermis culicivorax</name>
    <name type="common">Nematode worm</name>
    <dbReference type="NCBI Taxonomy" id="13658"/>
    <lineage>
        <taxon>Eukaryota</taxon>
        <taxon>Metazoa</taxon>
        <taxon>Ecdysozoa</taxon>
        <taxon>Nematoda</taxon>
        <taxon>Enoplea</taxon>
        <taxon>Dorylaimia</taxon>
        <taxon>Mermithida</taxon>
        <taxon>Mermithoidea</taxon>
        <taxon>Mermithidae</taxon>
        <taxon>Romanomermis</taxon>
    </lineage>
</organism>
<evidence type="ECO:0000256" key="12">
    <source>
        <dbReference type="PROSITE-ProRule" id="PRU00331"/>
    </source>
</evidence>
<dbReference type="PROSITE" id="PS50957">
    <property type="entry name" value="JOSEPHIN"/>
    <property type="match status" value="1"/>
</dbReference>
<evidence type="ECO:0000259" key="14">
    <source>
        <dbReference type="PROSITE" id="PS50957"/>
    </source>
</evidence>
<evidence type="ECO:0000256" key="6">
    <source>
        <dbReference type="ARBA" id="ARBA00022801"/>
    </source>
</evidence>
<feature type="active site" description="Proton acceptor" evidence="11">
    <location>
        <position position="110"/>
    </location>
</feature>
<keyword evidence="9" id="KW-0804">Transcription</keyword>
<dbReference type="InterPro" id="IPR006155">
    <property type="entry name" value="Josephin"/>
</dbReference>
<dbReference type="GO" id="GO:0004843">
    <property type="term" value="F:cysteine-type deubiquitinase activity"/>
    <property type="evidence" value="ECO:0007669"/>
    <property type="project" value="UniProtKB-EC"/>
</dbReference>
<keyword evidence="6 12" id="KW-0378">Hydrolase</keyword>
<dbReference type="SMART" id="SM00726">
    <property type="entry name" value="UIM"/>
    <property type="match status" value="2"/>
</dbReference>
<evidence type="ECO:0000256" key="3">
    <source>
        <dbReference type="ARBA" id="ARBA00012759"/>
    </source>
</evidence>
<dbReference type="Proteomes" id="UP000887565">
    <property type="component" value="Unplaced"/>
</dbReference>
<evidence type="ECO:0000256" key="5">
    <source>
        <dbReference type="ARBA" id="ARBA00022786"/>
    </source>
</evidence>
<feature type="active site" evidence="12">
    <location>
        <position position="6"/>
    </location>
</feature>
<dbReference type="PANTHER" id="PTHR14159:SF0">
    <property type="entry name" value="ATAXIN-3-RELATED"/>
    <property type="match status" value="1"/>
</dbReference>